<feature type="transmembrane region" description="Helical" evidence="1">
    <location>
        <begin position="170"/>
        <end position="191"/>
    </location>
</feature>
<reference evidence="3" key="1">
    <citation type="submission" date="2022-11" db="UniProtKB">
        <authorList>
            <consortium name="WormBaseParasite"/>
        </authorList>
    </citation>
    <scope>IDENTIFICATION</scope>
</reference>
<keyword evidence="1" id="KW-1133">Transmembrane helix</keyword>
<dbReference type="Pfam" id="PF14808">
    <property type="entry name" value="TMEM164"/>
    <property type="match status" value="1"/>
</dbReference>
<name>A0A915J8X6_ROMCU</name>
<keyword evidence="2" id="KW-1185">Reference proteome</keyword>
<protein>
    <submittedName>
        <fullName evidence="3">Transmembrane protein 164</fullName>
    </submittedName>
</protein>
<feature type="transmembrane region" description="Helical" evidence="1">
    <location>
        <begin position="141"/>
        <end position="158"/>
    </location>
</feature>
<evidence type="ECO:0000313" key="3">
    <source>
        <dbReference type="WBParaSite" id="nRc.2.0.1.t22928-RA"/>
    </source>
</evidence>
<keyword evidence="1" id="KW-0812">Transmembrane</keyword>
<dbReference type="PANTHER" id="PTHR20948:SF2">
    <property type="entry name" value="TRANSMEMBRANE PROTEIN 164"/>
    <property type="match status" value="1"/>
</dbReference>
<dbReference type="PANTHER" id="PTHR20948">
    <property type="entry name" value="TRANSMEMBRANE PROTEIN 164"/>
    <property type="match status" value="1"/>
</dbReference>
<dbReference type="Proteomes" id="UP000887565">
    <property type="component" value="Unplaced"/>
</dbReference>
<feature type="transmembrane region" description="Helical" evidence="1">
    <location>
        <begin position="234"/>
        <end position="256"/>
    </location>
</feature>
<dbReference type="WBParaSite" id="nRc.2.0.1.t22928-RA">
    <property type="protein sequence ID" value="nRc.2.0.1.t22928-RA"/>
    <property type="gene ID" value="nRc.2.0.1.g22928"/>
</dbReference>
<feature type="transmembrane region" description="Helical" evidence="1">
    <location>
        <begin position="203"/>
        <end position="222"/>
    </location>
</feature>
<accession>A0A915J8X6</accession>
<dbReference type="AlphaFoldDB" id="A0A915J8X6"/>
<sequence>MAMQILYAGINHSIPGDGGPVCFANSGSYISRLVETLVALCIAYVEFKYANSKLNEQLPWNNDEKCGEIPCGDNQQNLNVKEISVSPKKSKLFSRIECQRRLQIIEDGRNLTLTRRCLAAFLCLIFGAQLGYKLVSKTCIYFLNPCHVTTVIQIVLLLSNPYRNDKFTTFLFRVHLYVLSGATIALIFPVLNTLLLPHEVTFYYVQHIAIILMPFYMLTHGGSFSVEEWNDFSWVLLSTAIIIIYHFVVLQFLALLTLANLSNMLCAAVSDPFGEPYYRIWGIGHQSLLIPLQGKFYALCSNFLLKYLGDRSPKTD</sequence>
<evidence type="ECO:0000256" key="1">
    <source>
        <dbReference type="SAM" id="Phobius"/>
    </source>
</evidence>
<evidence type="ECO:0000313" key="2">
    <source>
        <dbReference type="Proteomes" id="UP000887565"/>
    </source>
</evidence>
<dbReference type="InterPro" id="IPR026508">
    <property type="entry name" value="TMEM164"/>
</dbReference>
<proteinExistence type="predicted"/>
<organism evidence="2 3">
    <name type="scientific">Romanomermis culicivorax</name>
    <name type="common">Nematode worm</name>
    <dbReference type="NCBI Taxonomy" id="13658"/>
    <lineage>
        <taxon>Eukaryota</taxon>
        <taxon>Metazoa</taxon>
        <taxon>Ecdysozoa</taxon>
        <taxon>Nematoda</taxon>
        <taxon>Enoplea</taxon>
        <taxon>Dorylaimia</taxon>
        <taxon>Mermithida</taxon>
        <taxon>Mermithoidea</taxon>
        <taxon>Mermithidae</taxon>
        <taxon>Romanomermis</taxon>
    </lineage>
</organism>
<keyword evidence="1" id="KW-0472">Membrane</keyword>